<sequence length="313" mass="35255">MAFSSLQEVELSLKIIRATALRSLSFLRHLRRIGTAPNMSPNATVLEVRGNDNLRELWSPRSNDSGIKRGLQVVSGGLVHFILNRQLCPQRVLELRETGALILPGGRDFHSQERELAETTNGKFASCDRTELPLMLTNVLCTSVTVLWPRLFHATNAVQPTSDVALIFFQPTFKPQSPHWRCPIVGESNFVVGGNCLCKSNFDFEDMPYEWQLGTFLNHLFCSDVIGAGQNQPYKDTCACQCLEIDLKSCSILGKRPQVCLGAGKDMKLQHYAESQWKREGKKTGVLKRSFANALTRSTSPYYQSTYRIRLKR</sequence>
<evidence type="ECO:0000259" key="1">
    <source>
        <dbReference type="Pfam" id="PF01030"/>
    </source>
</evidence>
<evidence type="ECO:0000313" key="2">
    <source>
        <dbReference type="EMBL" id="VDM01252.1"/>
    </source>
</evidence>
<dbReference type="InterPro" id="IPR036941">
    <property type="entry name" value="Rcpt_L-dom_sf"/>
</dbReference>
<dbReference type="STRING" id="70667.A0A183TEG8"/>
<dbReference type="AlphaFoldDB" id="A0A183TEG8"/>
<dbReference type="Pfam" id="PF01030">
    <property type="entry name" value="Recep_L_domain"/>
    <property type="match status" value="1"/>
</dbReference>
<protein>
    <submittedName>
        <fullName evidence="4">Recep_L_domain domain-containing protein</fullName>
    </submittedName>
</protein>
<dbReference type="InterPro" id="IPR000494">
    <property type="entry name" value="Rcpt_L-dom"/>
</dbReference>
<dbReference type="OrthoDB" id="5809444at2759"/>
<reference evidence="4" key="1">
    <citation type="submission" date="2016-06" db="UniProtKB">
        <authorList>
            <consortium name="WormBaseParasite"/>
        </authorList>
    </citation>
    <scope>IDENTIFICATION</scope>
</reference>
<keyword evidence="3" id="KW-1185">Reference proteome</keyword>
<proteinExistence type="predicted"/>
<dbReference type="EMBL" id="UYSU01039381">
    <property type="protein sequence ID" value="VDM01252.1"/>
    <property type="molecule type" value="Genomic_DNA"/>
</dbReference>
<dbReference type="Proteomes" id="UP000275846">
    <property type="component" value="Unassembled WGS sequence"/>
</dbReference>
<name>A0A183TEG8_SCHSO</name>
<dbReference type="Gene3D" id="3.80.20.20">
    <property type="entry name" value="Receptor L-domain"/>
    <property type="match status" value="1"/>
</dbReference>
<evidence type="ECO:0000313" key="3">
    <source>
        <dbReference type="Proteomes" id="UP000275846"/>
    </source>
</evidence>
<evidence type="ECO:0000313" key="4">
    <source>
        <dbReference type="WBParaSite" id="SSLN_0001542501-mRNA-1"/>
    </source>
</evidence>
<gene>
    <name evidence="2" type="ORF">SSLN_LOCUS14866</name>
</gene>
<organism evidence="4">
    <name type="scientific">Schistocephalus solidus</name>
    <name type="common">Tapeworm</name>
    <dbReference type="NCBI Taxonomy" id="70667"/>
    <lineage>
        <taxon>Eukaryota</taxon>
        <taxon>Metazoa</taxon>
        <taxon>Spiralia</taxon>
        <taxon>Lophotrochozoa</taxon>
        <taxon>Platyhelminthes</taxon>
        <taxon>Cestoda</taxon>
        <taxon>Eucestoda</taxon>
        <taxon>Diphyllobothriidea</taxon>
        <taxon>Diphyllobothriidae</taxon>
        <taxon>Schistocephalus</taxon>
    </lineage>
</organism>
<feature type="domain" description="Receptor L-domain" evidence="1">
    <location>
        <begin position="3"/>
        <end position="91"/>
    </location>
</feature>
<accession>A0A183TEG8</accession>
<dbReference type="WBParaSite" id="SSLN_0001542501-mRNA-1">
    <property type="protein sequence ID" value="SSLN_0001542501-mRNA-1"/>
    <property type="gene ID" value="SSLN_0001542501"/>
</dbReference>
<dbReference type="SUPFAM" id="SSF52058">
    <property type="entry name" value="L domain-like"/>
    <property type="match status" value="1"/>
</dbReference>
<reference evidence="2 3" key="2">
    <citation type="submission" date="2018-11" db="EMBL/GenBank/DDBJ databases">
        <authorList>
            <consortium name="Pathogen Informatics"/>
        </authorList>
    </citation>
    <scope>NUCLEOTIDE SEQUENCE [LARGE SCALE GENOMIC DNA]</scope>
    <source>
        <strain evidence="2 3">NST_G2</strain>
    </source>
</reference>